<dbReference type="AlphaFoldDB" id="A0A229FSE8"/>
<evidence type="ECO:0000259" key="2">
    <source>
        <dbReference type="PROSITE" id="PS50943"/>
    </source>
</evidence>
<sequence>MSLGSKNKFEILPEIQGKVLKAAREKLRLEIQDLATKACLSKKHITELEQGGVTSFYSESHKITVAKKVAKILQLDESLVLVHPDGDLAQQESLPFDAAIEDTQQSVKVQETKAAKEEKVSTPEKKPVAQESNQQTAKPAAAAASQPMKVSLENLQSGGQMDSSRPQQKGSRRALVSVLLLILVAGGLYSSRNDIIAVFNPPAAEPQAVVVEGAEPKEDSTDPATPANPANPANPSAPSSATPAVASVAAVAPLPSDVGCPKPDASLTEQSVTEPSKPGNFVHVYVESRQIVCVVDATGKSMMQSIEAGTSFGAGHTFSGKAPFTILTNGLSQTAVFFQGKRIRPINEQARTMRVKEVSTN</sequence>
<dbReference type="InterPro" id="IPR001387">
    <property type="entry name" value="Cro/C1-type_HTH"/>
</dbReference>
<dbReference type="RefSeq" id="WP_089515911.1">
    <property type="nucleotide sequence ID" value="NZ_NJGG01000002.1"/>
</dbReference>
<evidence type="ECO:0000313" key="4">
    <source>
        <dbReference type="Proteomes" id="UP000215188"/>
    </source>
</evidence>
<dbReference type="SUPFAM" id="SSF47413">
    <property type="entry name" value="lambda repressor-like DNA-binding domains"/>
    <property type="match status" value="1"/>
</dbReference>
<feature type="domain" description="HTH cro/C1-type" evidence="2">
    <location>
        <begin position="20"/>
        <end position="80"/>
    </location>
</feature>
<feature type="compositionally biased region" description="Low complexity" evidence="1">
    <location>
        <begin position="222"/>
        <end position="241"/>
    </location>
</feature>
<dbReference type="OrthoDB" id="9131276at2"/>
<feature type="region of interest" description="Disordered" evidence="1">
    <location>
        <begin position="213"/>
        <end position="241"/>
    </location>
</feature>
<dbReference type="InterPro" id="IPR010982">
    <property type="entry name" value="Lambda_DNA-bd_dom_sf"/>
</dbReference>
<dbReference type="GO" id="GO:0003677">
    <property type="term" value="F:DNA binding"/>
    <property type="evidence" value="ECO:0007669"/>
    <property type="project" value="InterPro"/>
</dbReference>
<name>A0A229FSE8_9BURK</name>
<keyword evidence="4" id="KW-1185">Reference proteome</keyword>
<dbReference type="EMBL" id="NJGG01000002">
    <property type="protein sequence ID" value="OXL14937.1"/>
    <property type="molecule type" value="Genomic_DNA"/>
</dbReference>
<evidence type="ECO:0000313" key="3">
    <source>
        <dbReference type="EMBL" id="OXL14937.1"/>
    </source>
</evidence>
<organism evidence="3 4">
    <name type="scientific">Polynucleobacter cosmopolitanus</name>
    <dbReference type="NCBI Taxonomy" id="351345"/>
    <lineage>
        <taxon>Bacteria</taxon>
        <taxon>Pseudomonadati</taxon>
        <taxon>Pseudomonadota</taxon>
        <taxon>Betaproteobacteria</taxon>
        <taxon>Burkholderiales</taxon>
        <taxon>Burkholderiaceae</taxon>
        <taxon>Polynucleobacter</taxon>
    </lineage>
</organism>
<gene>
    <name evidence="3" type="ORF">AOC33_06355</name>
</gene>
<proteinExistence type="predicted"/>
<reference evidence="3 4" key="1">
    <citation type="submission" date="2017-06" db="EMBL/GenBank/DDBJ databases">
        <title>Reclassification of a Polynucleobacter cosmopolitanus strain isolated from tropical Lake Victoria as Polynucleobacter victoriensis comb. nov.</title>
        <authorList>
            <person name="Hahn M.W."/>
        </authorList>
    </citation>
    <scope>NUCLEOTIDE SEQUENCE [LARGE SCALE GENOMIC DNA]</scope>
    <source>
        <strain evidence="3 4">MWH-MoIso2</strain>
    </source>
</reference>
<dbReference type="CDD" id="cd00093">
    <property type="entry name" value="HTH_XRE"/>
    <property type="match status" value="1"/>
</dbReference>
<feature type="compositionally biased region" description="Basic and acidic residues" evidence="1">
    <location>
        <begin position="110"/>
        <end position="128"/>
    </location>
</feature>
<feature type="region of interest" description="Disordered" evidence="1">
    <location>
        <begin position="109"/>
        <end position="146"/>
    </location>
</feature>
<dbReference type="Gene3D" id="1.10.260.40">
    <property type="entry name" value="lambda repressor-like DNA-binding domains"/>
    <property type="match status" value="1"/>
</dbReference>
<dbReference type="Proteomes" id="UP000215188">
    <property type="component" value="Unassembled WGS sequence"/>
</dbReference>
<evidence type="ECO:0000256" key="1">
    <source>
        <dbReference type="SAM" id="MobiDB-lite"/>
    </source>
</evidence>
<accession>A0A229FSE8</accession>
<comment type="caution">
    <text evidence="3">The sequence shown here is derived from an EMBL/GenBank/DDBJ whole genome shotgun (WGS) entry which is preliminary data.</text>
</comment>
<dbReference type="PROSITE" id="PS50943">
    <property type="entry name" value="HTH_CROC1"/>
    <property type="match status" value="1"/>
</dbReference>
<protein>
    <recommendedName>
        <fullName evidence="2">HTH cro/C1-type domain-containing protein</fullName>
    </recommendedName>
</protein>